<dbReference type="AlphaFoldDB" id="T2GDJ5"/>
<dbReference type="RefSeq" id="WP_021761169.1">
    <property type="nucleotide sequence ID" value="NC_022444.1"/>
</dbReference>
<keyword evidence="2" id="KW-1185">Reference proteome</keyword>
<reference evidence="2" key="2">
    <citation type="submission" date="2013-07" db="EMBL/GenBank/DDBJ databases">
        <authorList>
            <person name="Morais-Silva F.O."/>
            <person name="Rezende A.M."/>
            <person name="Pimentel C."/>
            <person name="Resende D.M."/>
            <person name="Santos C.I."/>
            <person name="Clemente C."/>
            <person name="de Oliveira L.M."/>
            <person name="da Silva S.M."/>
            <person name="Costa D.A."/>
            <person name="Varela-Raposo A."/>
            <person name="Horacio E.C.A."/>
            <person name="Matos M."/>
            <person name="Flores O."/>
            <person name="Ruiz J.C."/>
            <person name="Rodrigues-Pousada C."/>
        </authorList>
    </citation>
    <scope>NUCLEOTIDE SEQUENCE [LARGE SCALE GENOMIC DNA]</scope>
    <source>
        <strain evidence="2">ATCC 19364 / DSM 1382 / NCIMB 9332 / VKM B-1759</strain>
    </source>
</reference>
<organism evidence="1 2">
    <name type="scientific">Megalodesulfovibrio gigas (strain ATCC 19364 / DSM 1382 / NCIMB 9332 / VKM B-1759)</name>
    <name type="common">Desulfovibrio gigas</name>
    <dbReference type="NCBI Taxonomy" id="1121448"/>
    <lineage>
        <taxon>Bacteria</taxon>
        <taxon>Pseudomonadati</taxon>
        <taxon>Thermodesulfobacteriota</taxon>
        <taxon>Desulfovibrionia</taxon>
        <taxon>Desulfovibrionales</taxon>
        <taxon>Desulfovibrionaceae</taxon>
        <taxon>Megalodesulfovibrio</taxon>
    </lineage>
</organism>
<proteinExistence type="predicted"/>
<evidence type="ECO:0000313" key="1">
    <source>
        <dbReference type="EMBL" id="AGW14186.1"/>
    </source>
</evidence>
<gene>
    <name evidence="1" type="ORF">DGI_2442</name>
</gene>
<evidence type="ECO:0000313" key="2">
    <source>
        <dbReference type="Proteomes" id="UP000016587"/>
    </source>
</evidence>
<dbReference type="OrthoDB" id="2989721at2"/>
<dbReference type="EMBL" id="CP006585">
    <property type="protein sequence ID" value="AGW14186.1"/>
    <property type="molecule type" value="Genomic_DNA"/>
</dbReference>
<accession>T2GDJ5</accession>
<dbReference type="PATRIC" id="fig|1121448.10.peg.2395"/>
<dbReference type="STRING" id="1121448.DGI_2442"/>
<dbReference type="KEGG" id="dgg:DGI_2442"/>
<name>T2GDJ5_MEGG1</name>
<sequence>MAIIDVLAKAKKDGTMVATHINPADQSSCSVGFVYYVDENWYILKSYAPDGSDDGYEIRRTNDLFRVDMQGVYESKIEFLSKHHQEFRHRVEIPTIKSNDNLIGEILQALVASNAIGVFWTTDDDDSIIGFVKEYDSEWVTVQIVDDYGRVDSLVAVKHSEIRAIDFNSKKCQIINFLHQKFIN</sequence>
<reference evidence="1 2" key="1">
    <citation type="journal article" date="2013" name="J. Bacteriol.">
        <title>Roles of HynAB and Ech, the only two hydrogenases found in the model sulfate reducer Desulfovibrio gigas.</title>
        <authorList>
            <person name="Morais-Silva F.O."/>
            <person name="Santos C.I."/>
            <person name="Rodrigues R."/>
            <person name="Pereira I.A."/>
            <person name="Rodrigues-Pousada C."/>
        </authorList>
    </citation>
    <scope>NUCLEOTIDE SEQUENCE [LARGE SCALE GENOMIC DNA]</scope>
    <source>
        <strain evidence="2">ATCC 19364 / DSM 1382 / NCIMB 9332 / VKM B-1759</strain>
    </source>
</reference>
<dbReference type="Proteomes" id="UP000016587">
    <property type="component" value="Chromosome"/>
</dbReference>
<dbReference type="HOGENOM" id="CLU_1465972_0_0_7"/>
<protein>
    <submittedName>
        <fullName evidence="1">Uncharacterized protein</fullName>
    </submittedName>
</protein>